<dbReference type="HAMAP" id="MF_01217">
    <property type="entry name" value="Acyl_carrier"/>
    <property type="match status" value="1"/>
</dbReference>
<accession>A0A9P8Q8X2</accession>
<keyword evidence="4" id="KW-0275">Fatty acid biosynthesis</keyword>
<reference evidence="6" key="2">
    <citation type="submission" date="2021-01" db="EMBL/GenBank/DDBJ databases">
        <authorList>
            <person name="Schikora-Tamarit M.A."/>
        </authorList>
    </citation>
    <scope>NUCLEOTIDE SEQUENCE</scope>
    <source>
        <strain evidence="6">CBS2887</strain>
    </source>
</reference>
<comment type="caution">
    <text evidence="6">The sequence shown here is derived from an EMBL/GenBank/DDBJ whole genome shotgun (WGS) entry which is preliminary data.</text>
</comment>
<sequence>MFRSILRLPTTRAISSTRFTAASATRFYSTNGLTTSDILRRIQASNSHLIQPTFGELTAETTLAKDLGLDSLDSTEFLVNVENEFDFQLSDEQSEKVKTVGQIVELVANEPNAS</sequence>
<dbReference type="PROSITE" id="PS50075">
    <property type="entry name" value="CARRIER"/>
    <property type="match status" value="1"/>
</dbReference>
<evidence type="ECO:0000259" key="5">
    <source>
        <dbReference type="PROSITE" id="PS50075"/>
    </source>
</evidence>
<gene>
    <name evidence="6" type="ORF">WICPIJ_003826</name>
</gene>
<keyword evidence="7" id="KW-1185">Reference proteome</keyword>
<name>A0A9P8Q8X2_WICPI</name>
<protein>
    <recommendedName>
        <fullName evidence="4">Acyl carrier protein</fullName>
    </recommendedName>
</protein>
<evidence type="ECO:0000256" key="2">
    <source>
        <dbReference type="ARBA" id="ARBA00022450"/>
    </source>
</evidence>
<proteinExistence type="inferred from homology"/>
<dbReference type="Proteomes" id="UP000774326">
    <property type="component" value="Unassembled WGS sequence"/>
</dbReference>
<dbReference type="GO" id="GO:0005829">
    <property type="term" value="C:cytosol"/>
    <property type="evidence" value="ECO:0007669"/>
    <property type="project" value="TreeGrafter"/>
</dbReference>
<keyword evidence="2 4" id="KW-0596">Phosphopantetheine</keyword>
<dbReference type="Gene3D" id="1.10.1200.10">
    <property type="entry name" value="ACP-like"/>
    <property type="match status" value="1"/>
</dbReference>
<dbReference type="InterPro" id="IPR003231">
    <property type="entry name" value="ACP"/>
</dbReference>
<evidence type="ECO:0000313" key="7">
    <source>
        <dbReference type="Proteomes" id="UP000774326"/>
    </source>
</evidence>
<comment type="function">
    <text evidence="4">Carrier of the growing fatty acid chain in fatty acid biosynthesis.</text>
</comment>
<reference evidence="6" key="1">
    <citation type="journal article" date="2021" name="Open Biol.">
        <title>Shared evolutionary footprints suggest mitochondrial oxidative damage underlies multiple complex I losses in fungi.</title>
        <authorList>
            <person name="Schikora-Tamarit M.A."/>
            <person name="Marcet-Houben M."/>
            <person name="Nosek J."/>
            <person name="Gabaldon T."/>
        </authorList>
    </citation>
    <scope>NUCLEOTIDE SEQUENCE</scope>
    <source>
        <strain evidence="6">CBS2887</strain>
    </source>
</reference>
<keyword evidence="4" id="KW-0444">Lipid biosynthesis</keyword>
<evidence type="ECO:0000313" key="6">
    <source>
        <dbReference type="EMBL" id="KAH3685197.1"/>
    </source>
</evidence>
<dbReference type="GO" id="GO:0000035">
    <property type="term" value="F:acyl binding"/>
    <property type="evidence" value="ECO:0007669"/>
    <property type="project" value="TreeGrafter"/>
</dbReference>
<dbReference type="GO" id="GO:0016020">
    <property type="term" value="C:membrane"/>
    <property type="evidence" value="ECO:0007669"/>
    <property type="project" value="GOC"/>
</dbReference>
<dbReference type="SUPFAM" id="SSF47336">
    <property type="entry name" value="ACP-like"/>
    <property type="match status" value="1"/>
</dbReference>
<feature type="domain" description="Carrier" evidence="5">
    <location>
        <begin position="33"/>
        <end position="111"/>
    </location>
</feature>
<dbReference type="GO" id="GO:0009245">
    <property type="term" value="P:lipid A biosynthetic process"/>
    <property type="evidence" value="ECO:0007669"/>
    <property type="project" value="TreeGrafter"/>
</dbReference>
<dbReference type="EMBL" id="JAEUBG010002096">
    <property type="protein sequence ID" value="KAH3685197.1"/>
    <property type="molecule type" value="Genomic_DNA"/>
</dbReference>
<dbReference type="PANTHER" id="PTHR20863">
    <property type="entry name" value="ACYL CARRIER PROTEIN"/>
    <property type="match status" value="1"/>
</dbReference>
<dbReference type="Pfam" id="PF00550">
    <property type="entry name" value="PP-binding"/>
    <property type="match status" value="1"/>
</dbReference>
<comment type="similarity">
    <text evidence="1">Belongs to the acyl carrier protein (ACP) family.</text>
</comment>
<evidence type="ECO:0000256" key="4">
    <source>
        <dbReference type="RuleBase" id="RU000722"/>
    </source>
</evidence>
<dbReference type="OrthoDB" id="448946at2759"/>
<dbReference type="AlphaFoldDB" id="A0A9P8Q8X2"/>
<dbReference type="InterPro" id="IPR009081">
    <property type="entry name" value="PP-bd_ACP"/>
</dbReference>
<keyword evidence="4" id="KW-0276">Fatty acid metabolism</keyword>
<organism evidence="6 7">
    <name type="scientific">Wickerhamomyces pijperi</name>
    <name type="common">Yeast</name>
    <name type="synonym">Pichia pijperi</name>
    <dbReference type="NCBI Taxonomy" id="599730"/>
    <lineage>
        <taxon>Eukaryota</taxon>
        <taxon>Fungi</taxon>
        <taxon>Dikarya</taxon>
        <taxon>Ascomycota</taxon>
        <taxon>Saccharomycotina</taxon>
        <taxon>Saccharomycetes</taxon>
        <taxon>Phaffomycetales</taxon>
        <taxon>Wickerhamomycetaceae</taxon>
        <taxon>Wickerhamomyces</taxon>
    </lineage>
</organism>
<dbReference type="GO" id="GO:0000036">
    <property type="term" value="F:acyl carrier activity"/>
    <property type="evidence" value="ECO:0007669"/>
    <property type="project" value="TreeGrafter"/>
</dbReference>
<keyword evidence="3" id="KW-0597">Phosphoprotein</keyword>
<keyword evidence="4" id="KW-0443">Lipid metabolism</keyword>
<dbReference type="InterPro" id="IPR036736">
    <property type="entry name" value="ACP-like_sf"/>
</dbReference>
<dbReference type="PANTHER" id="PTHR20863:SF76">
    <property type="entry name" value="CARRIER DOMAIN-CONTAINING PROTEIN"/>
    <property type="match status" value="1"/>
</dbReference>
<evidence type="ECO:0000256" key="3">
    <source>
        <dbReference type="ARBA" id="ARBA00022553"/>
    </source>
</evidence>
<evidence type="ECO:0000256" key="1">
    <source>
        <dbReference type="ARBA" id="ARBA00010930"/>
    </source>
</evidence>